<organism evidence="1 2">
    <name type="scientific">Cariama cristata</name>
    <name type="common">Red-legged seriema</name>
    <dbReference type="NCBI Taxonomy" id="54380"/>
    <lineage>
        <taxon>Eukaryota</taxon>
        <taxon>Metazoa</taxon>
        <taxon>Chordata</taxon>
        <taxon>Craniata</taxon>
        <taxon>Vertebrata</taxon>
        <taxon>Euteleostomi</taxon>
        <taxon>Archelosauria</taxon>
        <taxon>Archosauria</taxon>
        <taxon>Dinosauria</taxon>
        <taxon>Saurischia</taxon>
        <taxon>Theropoda</taxon>
        <taxon>Coelurosauria</taxon>
        <taxon>Aves</taxon>
        <taxon>Neognathae</taxon>
        <taxon>Neoaves</taxon>
        <taxon>Telluraves</taxon>
        <taxon>Australaves</taxon>
        <taxon>Cariamiformes</taxon>
        <taxon>Cariamidae</taxon>
        <taxon>Cariama</taxon>
    </lineage>
</organism>
<feature type="non-terminal residue" evidence="1">
    <location>
        <position position="74"/>
    </location>
</feature>
<accession>A0A091LQ56</accession>
<reference evidence="1 2" key="1">
    <citation type="submission" date="2014-04" db="EMBL/GenBank/DDBJ databases">
        <title>Genome evolution of avian class.</title>
        <authorList>
            <person name="Zhang G."/>
            <person name="Li C."/>
        </authorList>
    </citation>
    <scope>NUCLEOTIDE SEQUENCE [LARGE SCALE GENOMIC DNA]</scope>
    <source>
        <strain evidence="1">BGI_N322</strain>
    </source>
</reference>
<sequence length="74" mass="8004">RLRPLISTQLAKKAATEEVTFPNAQAEAPDSEKTAAVLVESGPVAYNADEEVEEEEIEEDDDHCMSALQLMGGN</sequence>
<dbReference type="Proteomes" id="UP000054116">
    <property type="component" value="Unassembled WGS sequence"/>
</dbReference>
<evidence type="ECO:0000313" key="2">
    <source>
        <dbReference type="Proteomes" id="UP000054116"/>
    </source>
</evidence>
<keyword evidence="2" id="KW-1185">Reference proteome</keyword>
<evidence type="ECO:0000313" key="1">
    <source>
        <dbReference type="EMBL" id="KFP60484.1"/>
    </source>
</evidence>
<protein>
    <submittedName>
        <fullName evidence="1">Transcription factor IIIB 90 kDa subunit</fullName>
    </submittedName>
</protein>
<proteinExistence type="predicted"/>
<dbReference type="AlphaFoldDB" id="A0A091LQ56"/>
<gene>
    <name evidence="1" type="ORF">N322_13222</name>
</gene>
<name>A0A091LQ56_CARIC</name>
<dbReference type="EMBL" id="KK503425">
    <property type="protein sequence ID" value="KFP60484.1"/>
    <property type="molecule type" value="Genomic_DNA"/>
</dbReference>
<feature type="non-terminal residue" evidence="1">
    <location>
        <position position="1"/>
    </location>
</feature>